<dbReference type="GO" id="GO:0042284">
    <property type="term" value="F:sphingolipid delta-4 desaturase activity"/>
    <property type="evidence" value="ECO:0007669"/>
    <property type="project" value="TreeGrafter"/>
</dbReference>
<feature type="domain" description="Fatty acid desaturase" evidence="2">
    <location>
        <begin position="50"/>
        <end position="279"/>
    </location>
</feature>
<dbReference type="InterPro" id="IPR005804">
    <property type="entry name" value="FA_desaturase_dom"/>
</dbReference>
<dbReference type="EMBL" id="CXWC01000012">
    <property type="protein sequence ID" value="CTQ75397.1"/>
    <property type="molecule type" value="Genomic_DNA"/>
</dbReference>
<dbReference type="STRING" id="311410.LA5095_04345"/>
<evidence type="ECO:0000313" key="4">
    <source>
        <dbReference type="Proteomes" id="UP000049983"/>
    </source>
</evidence>
<dbReference type="PANTHER" id="PTHR12879:SF8">
    <property type="entry name" value="SPHINGOLIPID DELTA(4)-DESATURASE DES1"/>
    <property type="match status" value="1"/>
</dbReference>
<dbReference type="AlphaFoldDB" id="A0A0M6ZG67"/>
<dbReference type="OrthoDB" id="9792534at2"/>
<keyword evidence="4" id="KW-1185">Reference proteome</keyword>
<dbReference type="Proteomes" id="UP000049983">
    <property type="component" value="Unassembled WGS sequence"/>
</dbReference>
<accession>A0A0M6ZG67</accession>
<dbReference type="GeneID" id="97671660"/>
<dbReference type="GO" id="GO:0046513">
    <property type="term" value="P:ceramide biosynthetic process"/>
    <property type="evidence" value="ECO:0007669"/>
    <property type="project" value="TreeGrafter"/>
</dbReference>
<evidence type="ECO:0000256" key="1">
    <source>
        <dbReference type="SAM" id="Phobius"/>
    </source>
</evidence>
<feature type="transmembrane region" description="Helical" evidence="1">
    <location>
        <begin position="51"/>
        <end position="69"/>
    </location>
</feature>
<dbReference type="InterPro" id="IPR039393">
    <property type="entry name" value="Rhizopine-oxygenase-like"/>
</dbReference>
<evidence type="ECO:0000259" key="2">
    <source>
        <dbReference type="Pfam" id="PF00487"/>
    </source>
</evidence>
<sequence>MDHRAFIAGLTASQRAGLTEKSNAKGLTGLALHFGLIVLVGGLIAVGVPGWQFLMMVQGILIIFLFTLLHETIHRTAFHSPLLNDRVARLCGFLIVVPSDWFRYFHFAHHRHTQDPDNDPELAGGKPDTVWEYLVHVSGLPTWWSAWKTLFENASGRCETSFVPVNGRDKVWREAVVSLLLYGFLALVSIVSGLHLLLYVWVIPCLLGQPFLRLYLLAEHGRCPFVANMLENSRTTYTNALVRKLAWNMPYHAEHHSYPTVPFHKLPVLHSLIKEHLNSTSDGYTAFHADYLTNLRDVSSKS</sequence>
<protein>
    <submittedName>
        <fullName evidence="3">Fatty acid desaturase</fullName>
    </submittedName>
</protein>
<feature type="transmembrane region" description="Helical" evidence="1">
    <location>
        <begin position="27"/>
        <end position="45"/>
    </location>
</feature>
<dbReference type="Pfam" id="PF00487">
    <property type="entry name" value="FA_desaturase"/>
    <property type="match status" value="1"/>
</dbReference>
<keyword evidence="1" id="KW-0812">Transmembrane</keyword>
<name>A0A0M6ZG67_9HYPH</name>
<proteinExistence type="predicted"/>
<keyword evidence="1" id="KW-1133">Transmembrane helix</keyword>
<dbReference type="PANTHER" id="PTHR12879">
    <property type="entry name" value="SPHINGOLIPID DELTA 4 DESATURASE/C-4 HYDROXYLASE PROTEIN DES2"/>
    <property type="match status" value="1"/>
</dbReference>
<dbReference type="RefSeq" id="WP_055118662.1">
    <property type="nucleotide sequence ID" value="NZ_CXWA01000008.1"/>
</dbReference>
<reference evidence="4" key="1">
    <citation type="submission" date="2015-07" db="EMBL/GenBank/DDBJ databases">
        <authorList>
            <person name="Rodrigo-Torres Lidia"/>
            <person name="Arahal R.David."/>
        </authorList>
    </citation>
    <scope>NUCLEOTIDE SEQUENCE [LARGE SCALE GENOMIC DNA]</scope>
    <source>
        <strain evidence="4">CECT 5096</strain>
    </source>
</reference>
<organism evidence="3 4">
    <name type="scientific">Roseibium album</name>
    <dbReference type="NCBI Taxonomy" id="311410"/>
    <lineage>
        <taxon>Bacteria</taxon>
        <taxon>Pseudomonadati</taxon>
        <taxon>Pseudomonadota</taxon>
        <taxon>Alphaproteobacteria</taxon>
        <taxon>Hyphomicrobiales</taxon>
        <taxon>Stappiaceae</taxon>
        <taxon>Roseibium</taxon>
    </lineage>
</organism>
<dbReference type="GO" id="GO:0016020">
    <property type="term" value="C:membrane"/>
    <property type="evidence" value="ECO:0007669"/>
    <property type="project" value="GOC"/>
</dbReference>
<evidence type="ECO:0000313" key="3">
    <source>
        <dbReference type="EMBL" id="CTQ75397.1"/>
    </source>
</evidence>
<gene>
    <name evidence="3" type="ORF">LA5096_04358</name>
</gene>
<keyword evidence="1" id="KW-0472">Membrane</keyword>
<feature type="transmembrane region" description="Helical" evidence="1">
    <location>
        <begin position="179"/>
        <end position="202"/>
    </location>
</feature>
<dbReference type="CDD" id="cd03511">
    <property type="entry name" value="Rhizopine-oxygenase-like"/>
    <property type="match status" value="1"/>
</dbReference>